<evidence type="ECO:0000256" key="2">
    <source>
        <dbReference type="ARBA" id="ARBA00009399"/>
    </source>
</evidence>
<evidence type="ECO:0000256" key="6">
    <source>
        <dbReference type="SAM" id="Phobius"/>
    </source>
</evidence>
<gene>
    <name evidence="8" type="ORF">CKJ54_14220</name>
</gene>
<feature type="transmembrane region" description="Helical" evidence="6">
    <location>
        <begin position="39"/>
        <end position="59"/>
    </location>
</feature>
<dbReference type="InterPro" id="IPR051401">
    <property type="entry name" value="GtrA_CellWall_Glycosyl"/>
</dbReference>
<evidence type="ECO:0000256" key="1">
    <source>
        <dbReference type="ARBA" id="ARBA00004141"/>
    </source>
</evidence>
<comment type="subcellular location">
    <subcellularLocation>
        <location evidence="1">Membrane</location>
        <topology evidence="1">Multi-pass membrane protein</topology>
    </subcellularLocation>
</comment>
<dbReference type="GO" id="GO:0005886">
    <property type="term" value="C:plasma membrane"/>
    <property type="evidence" value="ECO:0007669"/>
    <property type="project" value="TreeGrafter"/>
</dbReference>
<keyword evidence="4 6" id="KW-1133">Transmembrane helix</keyword>
<dbReference type="Proteomes" id="UP000216246">
    <property type="component" value="Chromosome"/>
</dbReference>
<keyword evidence="3 6" id="KW-0812">Transmembrane</keyword>
<evidence type="ECO:0000256" key="4">
    <source>
        <dbReference type="ARBA" id="ARBA00022989"/>
    </source>
</evidence>
<evidence type="ECO:0000313" key="9">
    <source>
        <dbReference type="Proteomes" id="UP000216246"/>
    </source>
</evidence>
<evidence type="ECO:0000259" key="7">
    <source>
        <dbReference type="Pfam" id="PF04138"/>
    </source>
</evidence>
<dbReference type="Pfam" id="PF04138">
    <property type="entry name" value="GtrA_DPMS_TM"/>
    <property type="match status" value="1"/>
</dbReference>
<dbReference type="RefSeq" id="WP_095577324.1">
    <property type="nucleotide sequence ID" value="NZ_CP023147.1"/>
</dbReference>
<evidence type="ECO:0000313" key="8">
    <source>
        <dbReference type="EMBL" id="ASW90898.1"/>
    </source>
</evidence>
<sequence>MRFIEREPVRFILAGGVNALVTYGVYLILLPLIGYTVAYSVQFVGGIFFAYYLNAKFVFRRSLRWRHAMQYPLVYLLQYGLGLTLMAVLVEWLHLHAELAPVLVIVAMLPFTFWLARWIIKRDSRGPTAERATSAGDNLNCLGF</sequence>
<dbReference type="InterPro" id="IPR007267">
    <property type="entry name" value="GtrA_DPMS_TM"/>
</dbReference>
<organism evidence="8 9">
    <name type="scientific">Mycobacterium marseillense</name>
    <dbReference type="NCBI Taxonomy" id="701042"/>
    <lineage>
        <taxon>Bacteria</taxon>
        <taxon>Bacillati</taxon>
        <taxon>Actinomycetota</taxon>
        <taxon>Actinomycetes</taxon>
        <taxon>Mycobacteriales</taxon>
        <taxon>Mycobacteriaceae</taxon>
        <taxon>Mycobacterium</taxon>
        <taxon>Mycobacterium avium complex (MAC)</taxon>
    </lineage>
</organism>
<name>A0AAC9VW27_9MYCO</name>
<feature type="transmembrane region" description="Helical" evidence="6">
    <location>
        <begin position="12"/>
        <end position="33"/>
    </location>
</feature>
<accession>A0AAC9VW27</accession>
<dbReference type="AlphaFoldDB" id="A0AAC9VW27"/>
<keyword evidence="5 6" id="KW-0472">Membrane</keyword>
<dbReference type="GO" id="GO:0000271">
    <property type="term" value="P:polysaccharide biosynthetic process"/>
    <property type="evidence" value="ECO:0007669"/>
    <property type="project" value="InterPro"/>
</dbReference>
<protein>
    <submittedName>
        <fullName evidence="8">Polysaccharide synthesis protein GtrA</fullName>
    </submittedName>
</protein>
<feature type="transmembrane region" description="Helical" evidence="6">
    <location>
        <begin position="71"/>
        <end position="93"/>
    </location>
</feature>
<dbReference type="PANTHER" id="PTHR38459:SF1">
    <property type="entry name" value="PROPHAGE BACTOPRENOL-LINKED GLUCOSE TRANSLOCASE HOMOLOG"/>
    <property type="match status" value="1"/>
</dbReference>
<evidence type="ECO:0000256" key="3">
    <source>
        <dbReference type="ARBA" id="ARBA00022692"/>
    </source>
</evidence>
<evidence type="ECO:0000256" key="5">
    <source>
        <dbReference type="ARBA" id="ARBA00023136"/>
    </source>
</evidence>
<dbReference type="KEGG" id="mmal:CKJ54_14220"/>
<feature type="domain" description="GtrA/DPMS transmembrane" evidence="7">
    <location>
        <begin position="10"/>
        <end position="120"/>
    </location>
</feature>
<dbReference type="EMBL" id="CP023147">
    <property type="protein sequence ID" value="ASW90898.1"/>
    <property type="molecule type" value="Genomic_DNA"/>
</dbReference>
<proteinExistence type="inferred from homology"/>
<dbReference type="PANTHER" id="PTHR38459">
    <property type="entry name" value="PROPHAGE BACTOPRENOL-LINKED GLUCOSE TRANSLOCASE HOMOLOG"/>
    <property type="match status" value="1"/>
</dbReference>
<reference evidence="8 9" key="1">
    <citation type="submission" date="2017-08" db="EMBL/GenBank/DDBJ databases">
        <title>Phylogentic analysis of Mycobacterium avium complex whole genomes.</title>
        <authorList>
            <person name="Caverly L.J."/>
            <person name="Spilker T."/>
            <person name="LiPuma J."/>
        </authorList>
    </citation>
    <scope>NUCLEOTIDE SEQUENCE [LARGE SCALE GENOMIC DNA]</scope>
    <source>
        <strain evidence="8 9">FLAC0026</strain>
    </source>
</reference>
<feature type="transmembrane region" description="Helical" evidence="6">
    <location>
        <begin position="99"/>
        <end position="120"/>
    </location>
</feature>
<comment type="similarity">
    <text evidence="2">Belongs to the GtrA family.</text>
</comment>